<keyword evidence="3" id="KW-0732">Signal</keyword>
<feature type="chain" id="PRO_5022815730" evidence="3">
    <location>
        <begin position="23"/>
        <end position="701"/>
    </location>
</feature>
<dbReference type="Pfam" id="PF12875">
    <property type="entry name" value="DUF3826"/>
    <property type="match status" value="1"/>
</dbReference>
<dbReference type="PANTHER" id="PTHR42970">
    <property type="entry name" value="PECTATE LYASE C-RELATED"/>
    <property type="match status" value="1"/>
</dbReference>
<dbReference type="InterPro" id="IPR011050">
    <property type="entry name" value="Pectin_lyase_fold/virulence"/>
</dbReference>
<name>A0A5C6M0C1_9BACT</name>
<dbReference type="Proteomes" id="UP000318815">
    <property type="component" value="Unassembled WGS sequence"/>
</dbReference>
<dbReference type="EMBL" id="VOHS01000005">
    <property type="protein sequence ID" value="TWW01106.1"/>
    <property type="molecule type" value="Genomic_DNA"/>
</dbReference>
<dbReference type="Gene3D" id="2.160.20.10">
    <property type="entry name" value="Single-stranded right-handed beta-helix, Pectin lyase-like"/>
    <property type="match status" value="1"/>
</dbReference>
<comment type="caution">
    <text evidence="4">The sequence shown here is derived from an EMBL/GenBank/DDBJ whole genome shotgun (WGS) entry which is preliminary data.</text>
</comment>
<evidence type="ECO:0000256" key="1">
    <source>
        <dbReference type="ARBA" id="ARBA00022723"/>
    </source>
</evidence>
<keyword evidence="1" id="KW-0479">Metal-binding</keyword>
<keyword evidence="2" id="KW-0325">Glycoprotein</keyword>
<dbReference type="InterPro" id="IPR052063">
    <property type="entry name" value="Polysaccharide_Lyase_1"/>
</dbReference>
<dbReference type="RefSeq" id="WP_146304364.1">
    <property type="nucleotide sequence ID" value="NZ_VOHS01000005.1"/>
</dbReference>
<sequence length="701" mass="78064">MKHYLAGTLLIAALGGAQGAYAQYPTIPKAVQEVSDSLLEGAKRHSDAAWEKALPIVKEEARQGKPYIPFASRPTDLPQAQIPAFPGAEGGGAYTFGGRGGKIFVVTSLEDSGPGTLRDACEAGGARTIVFNVAGIIHLKTPIILMAPYVTIAGQTAPGDGVCVAGESFWINTHDVVIRYMRFRRGETTVGRRDDALGGNPIGNIIIDHCSTSWGLDENISLYRHMYNPGAGYAEEKLPTINITIQNTISSEALDTYNHAFGSTLGGENCSFMRNLWACNAGRNPSIGWYSIFNFVNNVVFNWKHRTVDGGDYRSQFNIVNNYFKPGPITPKDDAVGHRILKPESGRSKLKYREFGRAYVNGNIMEGYPKVTANNWDGGVQIEDMDNAGEYEKDMRVSNPLPMPRMMIMSAKDAYQYVLDNAGATLPVRDAVDTRVIEQVRTGKIQYKDNTTSKIGSEYIKRRLSPDSYKEGIIYDIAQVGGYPEYKGKPYKDSDGDGIPDEWETRHKMNPKDPKDAVLDGNGDGYTNIEDFLNDIKGDKKSYQMIVTERASKIVSTLDLRDAGKSIQVQDIIAQQYVDLHDLDEKKDTTQIHQLHDRYLSKLSSVLSTEQVTRVKDGMTYGVMPITYNAYLEMLPQLTQKQQQQIKIWLEEAREKAMDAGSSEQKHAWFGKYKGRINNYLSSAGIDMKKAEADWKKRRND</sequence>
<dbReference type="InterPro" id="IPR024284">
    <property type="entry name" value="DUF3826"/>
</dbReference>
<evidence type="ECO:0000313" key="4">
    <source>
        <dbReference type="EMBL" id="TWW01106.1"/>
    </source>
</evidence>
<feature type="signal peptide" evidence="3">
    <location>
        <begin position="1"/>
        <end position="22"/>
    </location>
</feature>
<dbReference type="PANTHER" id="PTHR42970:SF1">
    <property type="entry name" value="PECTATE LYASE C-RELATED"/>
    <property type="match status" value="1"/>
</dbReference>
<proteinExistence type="predicted"/>
<gene>
    <name evidence="4" type="ORF">FEF09_06455</name>
</gene>
<accession>A0A5C6M0C1</accession>
<keyword evidence="5" id="KW-1185">Reference proteome</keyword>
<dbReference type="OrthoDB" id="9803616at2"/>
<dbReference type="GO" id="GO:0046872">
    <property type="term" value="F:metal ion binding"/>
    <property type="evidence" value="ECO:0007669"/>
    <property type="project" value="UniProtKB-KW"/>
</dbReference>
<reference evidence="4 5" key="1">
    <citation type="submission" date="2019-08" db="EMBL/GenBank/DDBJ databases">
        <title>Whole genome sequencing of chitin degrading bacteria Chitinophaga pinensis YS16.</title>
        <authorList>
            <person name="Singh R.P."/>
            <person name="Manchanda G."/>
            <person name="Maurya I.K."/>
            <person name="Joshi N.K."/>
            <person name="Srivastava A.K."/>
        </authorList>
    </citation>
    <scope>NUCLEOTIDE SEQUENCE [LARGE SCALE GENOMIC DNA]</scope>
    <source>
        <strain evidence="4 5">YS-16</strain>
    </source>
</reference>
<organism evidence="4 5">
    <name type="scientific">Chitinophaga pinensis</name>
    <dbReference type="NCBI Taxonomy" id="79329"/>
    <lineage>
        <taxon>Bacteria</taxon>
        <taxon>Pseudomonadati</taxon>
        <taxon>Bacteroidota</taxon>
        <taxon>Chitinophagia</taxon>
        <taxon>Chitinophagales</taxon>
        <taxon>Chitinophagaceae</taxon>
        <taxon>Chitinophaga</taxon>
    </lineage>
</organism>
<dbReference type="AlphaFoldDB" id="A0A5C6M0C1"/>
<protein>
    <submittedName>
        <fullName evidence="4">DUF3826 domain-containing protein</fullName>
    </submittedName>
</protein>
<dbReference type="SUPFAM" id="SSF51126">
    <property type="entry name" value="Pectin lyase-like"/>
    <property type="match status" value="1"/>
</dbReference>
<evidence type="ECO:0000256" key="3">
    <source>
        <dbReference type="SAM" id="SignalP"/>
    </source>
</evidence>
<evidence type="ECO:0000256" key="2">
    <source>
        <dbReference type="ARBA" id="ARBA00023180"/>
    </source>
</evidence>
<dbReference type="InterPro" id="IPR012334">
    <property type="entry name" value="Pectin_lyas_fold"/>
</dbReference>
<evidence type="ECO:0000313" key="5">
    <source>
        <dbReference type="Proteomes" id="UP000318815"/>
    </source>
</evidence>